<organism evidence="3 4">
    <name type="scientific">Peribacillus glennii</name>
    <dbReference type="NCBI Taxonomy" id="2303991"/>
    <lineage>
        <taxon>Bacteria</taxon>
        <taxon>Bacillati</taxon>
        <taxon>Bacillota</taxon>
        <taxon>Bacilli</taxon>
        <taxon>Bacillales</taxon>
        <taxon>Bacillaceae</taxon>
        <taxon>Peribacillus</taxon>
    </lineage>
</organism>
<dbReference type="GO" id="GO:0000160">
    <property type="term" value="P:phosphorelay signal transduction system"/>
    <property type="evidence" value="ECO:0007669"/>
    <property type="project" value="InterPro"/>
</dbReference>
<reference evidence="3 4" key="1">
    <citation type="submission" date="2018-08" db="EMBL/GenBank/DDBJ databases">
        <title>Bacillus chawlae sp. nov., Bacillus glennii sp. nov., and Bacillus saganii sp. nov. Isolated from the Vehicle Assembly Building at Kennedy Space Center where the Viking Spacecraft were Assembled.</title>
        <authorList>
            <person name="Seuylemezian A."/>
            <person name="Vaishampayan P."/>
        </authorList>
    </citation>
    <scope>NUCLEOTIDE SEQUENCE [LARGE SCALE GENOMIC DNA]</scope>
    <source>
        <strain evidence="3 4">V44-8</strain>
    </source>
</reference>
<sequence length="57" mass="6749">MTKRLELIEDYLSKWGFHPILADDFENVDRQVVTEKPHILLLDINLPVLHAPEIWIL</sequence>
<dbReference type="EMBL" id="QVTD01000008">
    <property type="protein sequence ID" value="RFU62835.1"/>
    <property type="molecule type" value="Genomic_DNA"/>
</dbReference>
<dbReference type="GO" id="GO:0003677">
    <property type="term" value="F:DNA binding"/>
    <property type="evidence" value="ECO:0007669"/>
    <property type="project" value="UniProtKB-KW"/>
</dbReference>
<comment type="caution">
    <text evidence="3">The sequence shown here is derived from an EMBL/GenBank/DDBJ whole genome shotgun (WGS) entry which is preliminary data.</text>
</comment>
<evidence type="ECO:0000313" key="3">
    <source>
        <dbReference type="EMBL" id="RFU62835.1"/>
    </source>
</evidence>
<name>A0A372LAR5_9BACI</name>
<protein>
    <submittedName>
        <fullName evidence="3">DNA-binding response regulator</fullName>
    </submittedName>
</protein>
<feature type="modified residue" description="4-aspartylphosphate" evidence="1">
    <location>
        <position position="43"/>
    </location>
</feature>
<dbReference type="InterPro" id="IPR011006">
    <property type="entry name" value="CheY-like_superfamily"/>
</dbReference>
<dbReference type="InterPro" id="IPR001789">
    <property type="entry name" value="Sig_transdc_resp-reg_receiver"/>
</dbReference>
<keyword evidence="1" id="KW-0597">Phosphoprotein</keyword>
<feature type="domain" description="Response regulatory" evidence="2">
    <location>
        <begin position="1"/>
        <end position="57"/>
    </location>
</feature>
<accession>A0A372LAR5</accession>
<evidence type="ECO:0000313" key="4">
    <source>
        <dbReference type="Proteomes" id="UP000262939"/>
    </source>
</evidence>
<evidence type="ECO:0000259" key="2">
    <source>
        <dbReference type="PROSITE" id="PS50110"/>
    </source>
</evidence>
<keyword evidence="3" id="KW-0238">DNA-binding</keyword>
<dbReference type="RefSeq" id="WP_117322962.1">
    <property type="nucleotide sequence ID" value="NZ_QVTD01000008.1"/>
</dbReference>
<proteinExistence type="predicted"/>
<gene>
    <name evidence="3" type="ORF">D0466_12825</name>
</gene>
<dbReference type="AlphaFoldDB" id="A0A372LAR5"/>
<keyword evidence="4" id="KW-1185">Reference proteome</keyword>
<dbReference type="Proteomes" id="UP000262939">
    <property type="component" value="Unassembled WGS sequence"/>
</dbReference>
<evidence type="ECO:0000256" key="1">
    <source>
        <dbReference type="PROSITE-ProRule" id="PRU00169"/>
    </source>
</evidence>
<dbReference type="PROSITE" id="PS50110">
    <property type="entry name" value="RESPONSE_REGULATORY"/>
    <property type="match status" value="1"/>
</dbReference>
<dbReference type="Gene3D" id="3.40.50.2300">
    <property type="match status" value="1"/>
</dbReference>
<dbReference type="OrthoDB" id="9790442at2"/>
<dbReference type="SUPFAM" id="SSF52172">
    <property type="entry name" value="CheY-like"/>
    <property type="match status" value="1"/>
</dbReference>